<keyword evidence="2" id="KW-1185">Reference proteome</keyword>
<dbReference type="AlphaFoldDB" id="A0A518EUD4"/>
<dbReference type="EMBL" id="CP036434">
    <property type="protein sequence ID" value="QDV07658.1"/>
    <property type="molecule type" value="Genomic_DNA"/>
</dbReference>
<proteinExistence type="predicted"/>
<protein>
    <submittedName>
        <fullName evidence="1">Uncharacterized protein</fullName>
    </submittedName>
</protein>
<name>A0A518EUD4_9BACT</name>
<organism evidence="1 2">
    <name type="scientific">Saltatorellus ferox</name>
    <dbReference type="NCBI Taxonomy" id="2528018"/>
    <lineage>
        <taxon>Bacteria</taxon>
        <taxon>Pseudomonadati</taxon>
        <taxon>Planctomycetota</taxon>
        <taxon>Planctomycetia</taxon>
        <taxon>Planctomycetia incertae sedis</taxon>
        <taxon>Saltatorellus</taxon>
    </lineage>
</organism>
<evidence type="ECO:0000313" key="2">
    <source>
        <dbReference type="Proteomes" id="UP000320390"/>
    </source>
</evidence>
<evidence type="ECO:0000313" key="1">
    <source>
        <dbReference type="EMBL" id="QDV07658.1"/>
    </source>
</evidence>
<gene>
    <name evidence="1" type="ORF">Poly30_31860</name>
</gene>
<sequence>MSAPTKIYLVLIAILVIVWAGVSTFVAAREPGLRFITDPEDIMRNPERFTAMLRGRVDVRDADGQSIAPPEGTLTVHVEARDAAGTLAVRRIGTVQPDGVFEVLALPYGLATVSVQLGFGETIWQREDIVVGGAGTLDPRIDPIDLGDDLFSFDIEVRGPSGSPVPGGQLAWRRIGSEDDVTFDGLAPIAPDGHARFLSTSSTIDAVCFVPGARTELFEELFLDSSLDLGIGTTVDLEVEGTLPDPERWTVHAVLDPIELRPKVDIRREGLDVSPGLIYAELDPKTGRVSIPVARGGRYQLTWRVRQNRRHSMKTERLSDVEEVVVPAEPGTYSLRRAFPIDAFLRKVSDR</sequence>
<dbReference type="Proteomes" id="UP000320390">
    <property type="component" value="Chromosome"/>
</dbReference>
<reference evidence="1 2" key="1">
    <citation type="submission" date="2019-02" db="EMBL/GenBank/DDBJ databases">
        <title>Deep-cultivation of Planctomycetes and their phenomic and genomic characterization uncovers novel biology.</title>
        <authorList>
            <person name="Wiegand S."/>
            <person name="Jogler M."/>
            <person name="Boedeker C."/>
            <person name="Pinto D."/>
            <person name="Vollmers J."/>
            <person name="Rivas-Marin E."/>
            <person name="Kohn T."/>
            <person name="Peeters S.H."/>
            <person name="Heuer A."/>
            <person name="Rast P."/>
            <person name="Oberbeckmann S."/>
            <person name="Bunk B."/>
            <person name="Jeske O."/>
            <person name="Meyerdierks A."/>
            <person name="Storesund J.E."/>
            <person name="Kallscheuer N."/>
            <person name="Luecker S."/>
            <person name="Lage O.M."/>
            <person name="Pohl T."/>
            <person name="Merkel B.J."/>
            <person name="Hornburger P."/>
            <person name="Mueller R.-W."/>
            <person name="Bruemmer F."/>
            <person name="Labrenz M."/>
            <person name="Spormann A.M."/>
            <person name="Op den Camp H."/>
            <person name="Overmann J."/>
            <person name="Amann R."/>
            <person name="Jetten M.S.M."/>
            <person name="Mascher T."/>
            <person name="Medema M.H."/>
            <person name="Devos D.P."/>
            <person name="Kaster A.-K."/>
            <person name="Ovreas L."/>
            <person name="Rohde M."/>
            <person name="Galperin M.Y."/>
            <person name="Jogler C."/>
        </authorList>
    </citation>
    <scope>NUCLEOTIDE SEQUENCE [LARGE SCALE GENOMIC DNA]</scope>
    <source>
        <strain evidence="1 2">Poly30</strain>
    </source>
</reference>
<dbReference type="RefSeq" id="WP_145198922.1">
    <property type="nucleotide sequence ID" value="NZ_CP036434.1"/>
</dbReference>
<accession>A0A518EUD4</accession>